<sequence length="459" mass="49473">MRLRPAPAAIVRSSRSAWAGGARSIITTCLKPALRRVRPLGLLALRAANRRRARRAGPPDARQVKILLLHAYGMGGTIRTVLGLAGRLAADHDVEIVSVVRTRQEPFFPVPPGVRVTFLDDRVGRRPARFPSLARLRRSRLIPCQEAAYATFDLRTDLRLACFLRSLRTGVLITTRPGLNLAAALLAPPGVITIGQEHVGLGTHKPALRKLIIRRYGRLGALVTLTEADLRAYREALGERAPRHLLRIPNAVSPVPGGPSPLNAKTVLAMGRLTRVKGFDLLLRSWEQVIAAHPGWTLRIVGSGPERARLLAAVKERGLTGSVDLPGAARDIGAQFDQASVFVLSSRHEGFPMTVLEALAKGVPVVAFDCPHGPREMLTHGGDGFLVPPGDTEALAAAIGRLIRDDATRRRMGARALRTALRYDGATIAARWARLLSDLAAPGTEGAMSGHTEGVRAHS</sequence>
<name>A0ABW4SUP5_9ACTN</name>
<keyword evidence="3" id="KW-0328">Glycosyltransferase</keyword>
<gene>
    <name evidence="3" type="ORF">ACFSKW_15830</name>
</gene>
<dbReference type="PANTHER" id="PTHR12526">
    <property type="entry name" value="GLYCOSYLTRANSFERASE"/>
    <property type="match status" value="1"/>
</dbReference>
<evidence type="ECO:0000313" key="3">
    <source>
        <dbReference type="EMBL" id="MFD1932946.1"/>
    </source>
</evidence>
<dbReference type="Pfam" id="PF00534">
    <property type="entry name" value="Glycos_transf_1"/>
    <property type="match status" value="1"/>
</dbReference>
<reference evidence="4" key="1">
    <citation type="journal article" date="2019" name="Int. J. Syst. Evol. Microbiol.">
        <title>The Global Catalogue of Microorganisms (GCM) 10K type strain sequencing project: providing services to taxonomists for standard genome sequencing and annotation.</title>
        <authorList>
            <consortium name="The Broad Institute Genomics Platform"/>
            <consortium name="The Broad Institute Genome Sequencing Center for Infectious Disease"/>
            <person name="Wu L."/>
            <person name="Ma J."/>
        </authorList>
    </citation>
    <scope>NUCLEOTIDE SEQUENCE [LARGE SCALE GENOMIC DNA]</scope>
    <source>
        <strain evidence="4">ICMP 6774ER</strain>
    </source>
</reference>
<feature type="domain" description="Glycosyl transferase family 1" evidence="2">
    <location>
        <begin position="261"/>
        <end position="416"/>
    </location>
</feature>
<proteinExistence type="predicted"/>
<dbReference type="Proteomes" id="UP001597368">
    <property type="component" value="Unassembled WGS sequence"/>
</dbReference>
<protein>
    <submittedName>
        <fullName evidence="3">Glycosyltransferase family 4 protein</fullName>
        <ecNumber evidence="3">2.4.-.-</ecNumber>
    </submittedName>
</protein>
<evidence type="ECO:0000259" key="2">
    <source>
        <dbReference type="Pfam" id="PF00534"/>
    </source>
</evidence>
<evidence type="ECO:0000313" key="4">
    <source>
        <dbReference type="Proteomes" id="UP001597368"/>
    </source>
</evidence>
<comment type="caution">
    <text evidence="3">The sequence shown here is derived from an EMBL/GenBank/DDBJ whole genome shotgun (WGS) entry which is preliminary data.</text>
</comment>
<dbReference type="EC" id="2.4.-.-" evidence="3"/>
<dbReference type="GO" id="GO:0016757">
    <property type="term" value="F:glycosyltransferase activity"/>
    <property type="evidence" value="ECO:0007669"/>
    <property type="project" value="UniProtKB-KW"/>
</dbReference>
<keyword evidence="1 3" id="KW-0808">Transferase</keyword>
<keyword evidence="4" id="KW-1185">Reference proteome</keyword>
<dbReference type="Gene3D" id="3.40.50.2000">
    <property type="entry name" value="Glycogen Phosphorylase B"/>
    <property type="match status" value="2"/>
</dbReference>
<evidence type="ECO:0000256" key="1">
    <source>
        <dbReference type="ARBA" id="ARBA00022679"/>
    </source>
</evidence>
<organism evidence="3 4">
    <name type="scientific">Nonomuraea mangrovi</name>
    <dbReference type="NCBI Taxonomy" id="2316207"/>
    <lineage>
        <taxon>Bacteria</taxon>
        <taxon>Bacillati</taxon>
        <taxon>Actinomycetota</taxon>
        <taxon>Actinomycetes</taxon>
        <taxon>Streptosporangiales</taxon>
        <taxon>Streptosporangiaceae</taxon>
        <taxon>Nonomuraea</taxon>
    </lineage>
</organism>
<dbReference type="EMBL" id="JBHUFV010000022">
    <property type="protein sequence ID" value="MFD1932946.1"/>
    <property type="molecule type" value="Genomic_DNA"/>
</dbReference>
<dbReference type="SUPFAM" id="SSF53756">
    <property type="entry name" value="UDP-Glycosyltransferase/glycogen phosphorylase"/>
    <property type="match status" value="1"/>
</dbReference>
<dbReference type="InterPro" id="IPR001296">
    <property type="entry name" value="Glyco_trans_1"/>
</dbReference>
<dbReference type="CDD" id="cd03820">
    <property type="entry name" value="GT4_AmsD-like"/>
    <property type="match status" value="1"/>
</dbReference>
<dbReference type="RefSeq" id="WP_379572985.1">
    <property type="nucleotide sequence ID" value="NZ_JBHUFV010000022.1"/>
</dbReference>
<accession>A0ABW4SUP5</accession>
<dbReference type="PANTHER" id="PTHR12526:SF627">
    <property type="entry name" value="D-RHAMNOSYLTRANSFERASE WBPZ"/>
    <property type="match status" value="1"/>
</dbReference>